<accession>A0A0W1B447</accession>
<name>A0A0W1B447_9BACL</name>
<protein>
    <submittedName>
        <fullName evidence="2">Uncharacterized protein</fullName>
    </submittedName>
</protein>
<proteinExistence type="predicted"/>
<dbReference type="EMBL" id="LCZJ02000014">
    <property type="protein sequence ID" value="KTD88331.1"/>
    <property type="molecule type" value="Genomic_DNA"/>
</dbReference>
<dbReference type="RefSeq" id="WP_060621984.1">
    <property type="nucleotide sequence ID" value="NZ_LCZJ02000014.1"/>
</dbReference>
<evidence type="ECO:0000313" key="3">
    <source>
        <dbReference type="Proteomes" id="UP000054709"/>
    </source>
</evidence>
<sequence length="134" mass="14084">MKFNKKMIAGITATIACLSLASVPVFANTDTTSTQGYGTLKGNLSAESYGAYFHTMVDQNNDNAYLTIKGTVQNQNGSTIATKQQVNSARGQTFFSDNLSPLPANSYAVYGTHGVQGGNTYGAAAVYTYTNIGG</sequence>
<feature type="signal peptide" evidence="1">
    <location>
        <begin position="1"/>
        <end position="27"/>
    </location>
</feature>
<evidence type="ECO:0000256" key="1">
    <source>
        <dbReference type="SAM" id="SignalP"/>
    </source>
</evidence>
<keyword evidence="1" id="KW-0732">Signal</keyword>
<dbReference type="PROSITE" id="PS51257">
    <property type="entry name" value="PROKAR_LIPOPROTEIN"/>
    <property type="match status" value="1"/>
</dbReference>
<dbReference type="Proteomes" id="UP000054709">
    <property type="component" value="Unassembled WGS sequence"/>
</dbReference>
<comment type="caution">
    <text evidence="2">The sequence shown here is derived from an EMBL/GenBank/DDBJ whole genome shotgun (WGS) entry which is preliminary data.</text>
</comment>
<dbReference type="AlphaFoldDB" id="A0A0W1B447"/>
<reference evidence="2 3" key="1">
    <citation type="journal article" date="2015" name="Int. Biodeterior. Biodegradation">
        <title>Physiological and genetic screening methods for the isolation of methyl tert-butyl ether-degrading bacteria for bioremediation purposes.</title>
        <authorList>
            <person name="Guisado I.M."/>
            <person name="Purswani J."/>
            <person name="Gonzalez Lopez J."/>
            <person name="Pozo C."/>
        </authorList>
    </citation>
    <scope>NUCLEOTIDE SEQUENCE [LARGE SCALE GENOMIC DNA]</scope>
    <source>
        <strain evidence="2 3">SH7</strain>
    </source>
</reference>
<keyword evidence="3" id="KW-1185">Reference proteome</keyword>
<gene>
    <name evidence="2" type="ORF">UQ64_05965</name>
</gene>
<dbReference type="OrthoDB" id="2614511at2"/>
<feature type="chain" id="PRO_5006920400" evidence="1">
    <location>
        <begin position="28"/>
        <end position="134"/>
    </location>
</feature>
<organism evidence="2 3">
    <name type="scientific">Paenibacillus etheri</name>
    <dbReference type="NCBI Taxonomy" id="1306852"/>
    <lineage>
        <taxon>Bacteria</taxon>
        <taxon>Bacillati</taxon>
        <taxon>Bacillota</taxon>
        <taxon>Bacilli</taxon>
        <taxon>Bacillales</taxon>
        <taxon>Paenibacillaceae</taxon>
        <taxon>Paenibacillus</taxon>
    </lineage>
</organism>
<evidence type="ECO:0000313" key="2">
    <source>
        <dbReference type="EMBL" id="KTD88331.1"/>
    </source>
</evidence>